<evidence type="ECO:0000256" key="8">
    <source>
        <dbReference type="ARBA" id="ARBA00049551"/>
    </source>
</evidence>
<comment type="function">
    <text evidence="1">Core subunit of the mitochondrial membrane respiratory chain NADH dehydrogenase (Complex I) that is believed to belong to the minimal assembly required for catalysis. Complex I functions in the transfer of electrons from NADH to the respiratory chain. The immediate electron acceptor for the enzyme is believed to be ubiquinone.</text>
</comment>
<evidence type="ECO:0000256" key="9">
    <source>
        <dbReference type="SAM" id="Phobius"/>
    </source>
</evidence>
<dbReference type="Pfam" id="PF00361">
    <property type="entry name" value="Proton_antipo_M"/>
    <property type="match status" value="1"/>
</dbReference>
<evidence type="ECO:0000313" key="11">
    <source>
        <dbReference type="EMBL" id="JAB71395.1"/>
    </source>
</evidence>
<accession>V5GM21</accession>
<sequence>MELAFFHLLIHALFKSILFLCAGLVIHTFSGIQDIRYLGRFFRFSPLISGCIGLRRLSLFGFPFVGGFYFKRFNFSNLFI</sequence>
<dbReference type="GO" id="GO:0003954">
    <property type="term" value="F:NADH dehydrogenase activity"/>
    <property type="evidence" value="ECO:0007669"/>
    <property type="project" value="TreeGrafter"/>
</dbReference>
<proteinExistence type="evidence at transcript level"/>
<keyword evidence="5 9" id="KW-1133">Transmembrane helix</keyword>
<feature type="transmembrane region" description="Helical" evidence="9">
    <location>
        <begin position="47"/>
        <end position="70"/>
    </location>
</feature>
<dbReference type="GO" id="GO:0008137">
    <property type="term" value="F:NADH dehydrogenase (ubiquinone) activity"/>
    <property type="evidence" value="ECO:0007669"/>
    <property type="project" value="UniProtKB-EC"/>
</dbReference>
<reference evidence="11" key="1">
    <citation type="journal article" date="2015" name="Sci. Rep.">
        <title>Tissue- and time-dependent transcription in Ixodes ricinus salivary glands and midguts when blood feeding on the vertebrate host.</title>
        <authorList>
            <person name="Kotsyfakis M."/>
            <person name="Schwarz A."/>
            <person name="Erhart J."/>
            <person name="Ribeiro J.M."/>
        </authorList>
    </citation>
    <scope>NUCLEOTIDE SEQUENCE</scope>
    <source>
        <tissue evidence="11">Salivary gland and midgut</tissue>
    </source>
</reference>
<evidence type="ECO:0000256" key="5">
    <source>
        <dbReference type="ARBA" id="ARBA00022989"/>
    </source>
</evidence>
<feature type="transmembrane region" description="Helical" evidence="9">
    <location>
        <begin position="6"/>
        <end position="26"/>
    </location>
</feature>
<organism evidence="11">
    <name type="scientific">Ixodes ricinus</name>
    <name type="common">Common tick</name>
    <name type="synonym">Acarus ricinus</name>
    <dbReference type="NCBI Taxonomy" id="34613"/>
    <lineage>
        <taxon>Eukaryota</taxon>
        <taxon>Metazoa</taxon>
        <taxon>Ecdysozoa</taxon>
        <taxon>Arthropoda</taxon>
        <taxon>Chelicerata</taxon>
        <taxon>Arachnida</taxon>
        <taxon>Acari</taxon>
        <taxon>Parasitiformes</taxon>
        <taxon>Ixodida</taxon>
        <taxon>Ixodoidea</taxon>
        <taxon>Ixodidae</taxon>
        <taxon>Ixodinae</taxon>
        <taxon>Ixodes</taxon>
    </lineage>
</organism>
<dbReference type="GO" id="GO:0015990">
    <property type="term" value="P:electron transport coupled proton transport"/>
    <property type="evidence" value="ECO:0007669"/>
    <property type="project" value="TreeGrafter"/>
</dbReference>
<evidence type="ECO:0000256" key="6">
    <source>
        <dbReference type="ARBA" id="ARBA00023136"/>
    </source>
</evidence>
<evidence type="ECO:0000256" key="3">
    <source>
        <dbReference type="ARBA" id="ARBA00012944"/>
    </source>
</evidence>
<name>V5GM21_IXORI</name>
<comment type="catalytic activity">
    <reaction evidence="8">
        <text>a ubiquinone + NADH + 5 H(+)(in) = a ubiquinol + NAD(+) + 4 H(+)(out)</text>
        <dbReference type="Rhea" id="RHEA:29091"/>
        <dbReference type="Rhea" id="RHEA-COMP:9565"/>
        <dbReference type="Rhea" id="RHEA-COMP:9566"/>
        <dbReference type="ChEBI" id="CHEBI:15378"/>
        <dbReference type="ChEBI" id="CHEBI:16389"/>
        <dbReference type="ChEBI" id="CHEBI:17976"/>
        <dbReference type="ChEBI" id="CHEBI:57540"/>
        <dbReference type="ChEBI" id="CHEBI:57945"/>
        <dbReference type="EC" id="7.1.1.2"/>
    </reaction>
</comment>
<dbReference type="GO" id="GO:0042773">
    <property type="term" value="P:ATP synthesis coupled electron transport"/>
    <property type="evidence" value="ECO:0007669"/>
    <property type="project" value="InterPro"/>
</dbReference>
<keyword evidence="4 9" id="KW-0812">Transmembrane</keyword>
<evidence type="ECO:0000256" key="2">
    <source>
        <dbReference type="ARBA" id="ARBA00004141"/>
    </source>
</evidence>
<dbReference type="EMBL" id="GANP01013073">
    <property type="protein sequence ID" value="JAB71395.1"/>
    <property type="molecule type" value="mRNA"/>
</dbReference>
<dbReference type="PANTHER" id="PTHR42829">
    <property type="entry name" value="NADH-UBIQUINONE OXIDOREDUCTASE CHAIN 5"/>
    <property type="match status" value="1"/>
</dbReference>
<evidence type="ECO:0000256" key="1">
    <source>
        <dbReference type="ARBA" id="ARBA00003257"/>
    </source>
</evidence>
<dbReference type="InterPro" id="IPR003945">
    <property type="entry name" value="NU5C-like"/>
</dbReference>
<evidence type="ECO:0000259" key="10">
    <source>
        <dbReference type="Pfam" id="PF00361"/>
    </source>
</evidence>
<evidence type="ECO:0000256" key="7">
    <source>
        <dbReference type="ARBA" id="ARBA00031027"/>
    </source>
</evidence>
<comment type="subcellular location">
    <subcellularLocation>
        <location evidence="2">Membrane</location>
        <topology evidence="2">Multi-pass membrane protein</topology>
    </subcellularLocation>
</comment>
<dbReference type="AlphaFoldDB" id="V5GM21"/>
<dbReference type="GO" id="GO:0016020">
    <property type="term" value="C:membrane"/>
    <property type="evidence" value="ECO:0007669"/>
    <property type="project" value="UniProtKB-SubCell"/>
</dbReference>
<keyword evidence="11" id="KW-0830">Ubiquinone</keyword>
<dbReference type="PANTHER" id="PTHR42829:SF2">
    <property type="entry name" value="NADH-UBIQUINONE OXIDOREDUCTASE CHAIN 5"/>
    <property type="match status" value="1"/>
</dbReference>
<protein>
    <recommendedName>
        <fullName evidence="3">NADH:ubiquinone reductase (H(+)-translocating)</fullName>
        <ecNumber evidence="3">7.1.1.2</ecNumber>
    </recommendedName>
    <alternativeName>
        <fullName evidence="7">NADH dehydrogenase subunit 5</fullName>
    </alternativeName>
</protein>
<evidence type="ECO:0000256" key="4">
    <source>
        <dbReference type="ARBA" id="ARBA00022692"/>
    </source>
</evidence>
<dbReference type="InterPro" id="IPR001750">
    <property type="entry name" value="ND/Mrp_TM"/>
</dbReference>
<dbReference type="EC" id="7.1.1.2" evidence="3"/>
<keyword evidence="6 9" id="KW-0472">Membrane</keyword>
<feature type="domain" description="NADH:quinone oxidoreductase/Mrp antiporter transmembrane" evidence="10">
    <location>
        <begin position="1"/>
        <end position="76"/>
    </location>
</feature>